<proteinExistence type="predicted"/>
<organism evidence="2 3">
    <name type="scientific">Polycladospora coralii</name>
    <dbReference type="NCBI Taxonomy" id="2771432"/>
    <lineage>
        <taxon>Bacteria</taxon>
        <taxon>Bacillati</taxon>
        <taxon>Bacillota</taxon>
        <taxon>Bacilli</taxon>
        <taxon>Bacillales</taxon>
        <taxon>Thermoactinomycetaceae</taxon>
        <taxon>Polycladospora</taxon>
    </lineage>
</organism>
<dbReference type="EMBL" id="JACXAH010000003">
    <property type="protein sequence ID" value="MBD1371459.1"/>
    <property type="molecule type" value="Genomic_DNA"/>
</dbReference>
<gene>
    <name evidence="2" type="ORF">IC620_03705</name>
</gene>
<evidence type="ECO:0000313" key="3">
    <source>
        <dbReference type="Proteomes" id="UP000661691"/>
    </source>
</evidence>
<dbReference type="PROSITE" id="PS52050">
    <property type="entry name" value="WYL"/>
    <property type="match status" value="1"/>
</dbReference>
<dbReference type="InterPro" id="IPR026881">
    <property type="entry name" value="WYL_dom"/>
</dbReference>
<dbReference type="Pfam" id="PF13280">
    <property type="entry name" value="WYL"/>
    <property type="match status" value="1"/>
</dbReference>
<dbReference type="RefSeq" id="WP_191141546.1">
    <property type="nucleotide sequence ID" value="NZ_JACXAH010000003.1"/>
</dbReference>
<evidence type="ECO:0000259" key="1">
    <source>
        <dbReference type="Pfam" id="PF13280"/>
    </source>
</evidence>
<protein>
    <recommendedName>
        <fullName evidence="1">WYL domain-containing protein</fullName>
    </recommendedName>
</protein>
<comment type="caution">
    <text evidence="2">The sequence shown here is derived from an EMBL/GenBank/DDBJ whole genome shotgun (WGS) entry which is preliminary data.</text>
</comment>
<feature type="domain" description="WYL" evidence="1">
    <location>
        <begin position="4"/>
        <end position="63"/>
    </location>
</feature>
<dbReference type="Proteomes" id="UP000661691">
    <property type="component" value="Unassembled WGS sequence"/>
</dbReference>
<name>A0A926RTQ5_9BACL</name>
<sequence>MIHRMLQKAMERKLKIQMIYMNADHQFTQRWVYVLAVDQQYVRCYCLLRKGIRSFQFEQILSVSEMGHKSAVSINPNYRKKVKWINHVKQYP</sequence>
<keyword evidence="3" id="KW-1185">Reference proteome</keyword>
<evidence type="ECO:0000313" key="2">
    <source>
        <dbReference type="EMBL" id="MBD1371459.1"/>
    </source>
</evidence>
<dbReference type="AlphaFoldDB" id="A0A926RTQ5"/>
<accession>A0A926RTQ5</accession>
<reference evidence="2" key="1">
    <citation type="submission" date="2020-09" db="EMBL/GenBank/DDBJ databases">
        <title>A novel bacterium of genus Hazenella, isolated from South China Sea.</title>
        <authorList>
            <person name="Huang H."/>
            <person name="Mo K."/>
            <person name="Hu Y."/>
        </authorList>
    </citation>
    <scope>NUCLEOTIDE SEQUENCE</scope>
    <source>
        <strain evidence="2">IB182357</strain>
    </source>
</reference>